<proteinExistence type="predicted"/>
<sequence>MRYAVRSGSRIALFERPHHQRVAQVLSALDGPLLRENKCLFGGGTLIALRYGEYRESVDIDFMVSDLAGYRTLRQLLTGPRGIAAIGRRDAIPLKEARELRADQYGIRTALLVGEEPIKFEIVLEGRVELAAPTPSDEVCGIATLTPLDMVTGKLLANSDRWADDATFSRDLIDLAMMSPPLGLLREAVAKAEHAYGGSILQDLENAKKGRSPSPI</sequence>
<comment type="caution">
    <text evidence="1">The sequence shown here is derived from an EMBL/GenBank/DDBJ whole genome shotgun (WGS) entry which is preliminary data.</text>
</comment>
<evidence type="ECO:0000313" key="2">
    <source>
        <dbReference type="Proteomes" id="UP000274556"/>
    </source>
</evidence>
<keyword evidence="1" id="KW-0808">Transferase</keyword>
<name>A0A495V3Y9_9GAMM</name>
<organism evidence="1 2">
    <name type="scientific">Thiocapsa rosea</name>
    <dbReference type="NCBI Taxonomy" id="69360"/>
    <lineage>
        <taxon>Bacteria</taxon>
        <taxon>Pseudomonadati</taxon>
        <taxon>Pseudomonadota</taxon>
        <taxon>Gammaproteobacteria</taxon>
        <taxon>Chromatiales</taxon>
        <taxon>Chromatiaceae</taxon>
        <taxon>Thiocapsa</taxon>
    </lineage>
</organism>
<accession>A0A495V3Y9</accession>
<protein>
    <submittedName>
        <fullName evidence="1">Nucleotidyltransferase AbiEii toxin of type IV toxin-antitoxin system</fullName>
    </submittedName>
</protein>
<dbReference type="GO" id="GO:0016740">
    <property type="term" value="F:transferase activity"/>
    <property type="evidence" value="ECO:0007669"/>
    <property type="project" value="UniProtKB-KW"/>
</dbReference>
<gene>
    <name evidence="1" type="ORF">BDD21_1400</name>
</gene>
<evidence type="ECO:0000313" key="1">
    <source>
        <dbReference type="EMBL" id="RKT44029.1"/>
    </source>
</evidence>
<dbReference type="EMBL" id="RBXL01000001">
    <property type="protein sequence ID" value="RKT44029.1"/>
    <property type="molecule type" value="Genomic_DNA"/>
</dbReference>
<dbReference type="InterPro" id="IPR014942">
    <property type="entry name" value="AbiEii"/>
</dbReference>
<dbReference type="AlphaFoldDB" id="A0A495V3Y9"/>
<reference evidence="1 2" key="1">
    <citation type="submission" date="2018-10" db="EMBL/GenBank/DDBJ databases">
        <title>Genomic Encyclopedia of Archaeal and Bacterial Type Strains, Phase II (KMG-II): from individual species to whole genera.</title>
        <authorList>
            <person name="Goeker M."/>
        </authorList>
    </citation>
    <scope>NUCLEOTIDE SEQUENCE [LARGE SCALE GENOMIC DNA]</scope>
    <source>
        <strain evidence="1 2">DSM 235</strain>
    </source>
</reference>
<dbReference type="Proteomes" id="UP000274556">
    <property type="component" value="Unassembled WGS sequence"/>
</dbReference>
<keyword evidence="2" id="KW-1185">Reference proteome</keyword>
<dbReference type="Pfam" id="PF08843">
    <property type="entry name" value="AbiEii"/>
    <property type="match status" value="1"/>
</dbReference>